<dbReference type="Proteomes" id="UP001465153">
    <property type="component" value="Unassembled WGS sequence"/>
</dbReference>
<sequence length="896" mass="98569">MIFNRHQRWILPALASVALYGCGGAGGGNNDGNGGGVSSGDEPDAVVQDIPIAYVRRSIPLDDGGDMIANDVLDPSQFVPGAALFLRERADADANETNLTEGVFPEGELYDVKDLSVSNDGERMVFAMRAPEIEDADDDEQPTWNIWEYSRVDGMLRRIIPDDITAEAGQDVNPHYLPDGRIVFSTTRQVRSRAVLLDDGKPQYAAQTEANQEDGFVLHVMDEFGLNIEQLTYNQSHDLQPVVMPDGQIVFNRWNNKDRANIFSLFSIRPDGQDNQELYGYESQNTGTDGADAIFFAPQAMADGRILSLHRPREAENWGGDLIAIDAENFSDRNQDIALPINVDDPGGEVMMGGQESLAFGEIPVDDDPNTISLNGYFAAAADLFDQTPRLLVSWTDCRLEDPDDGAIIPCLEDNLAIEGIQEAIPLYGLWIYNLDELTLQPLFPATPGEMYTDIVSFGARAEDLFLADRQAGVDLQQTLVDENLAELHIRNVYEVAGEDTSVGIATLADPVLTSADERPARFLKIEKAVSIPDDDVFDFERSAFGFTNVMREIIGYVPVEPDGSVKTVIPTDVALTVSITNALGQRVSRTSPNWFTARAGEEIESADLSVSLRRLDATQPSSNPGAPANGFNFPNTEPLLIAFLGETMAETFARINGTREPSVDLVFNDDWTNPAIRPKFDSFEYRYADLSTEAPATEGCQLDWDGSCRVEIHYPDHIQVLWDLDRTVSDDMGNVISDNTCTVCHNTRDAMGELQVPAGQLELTQMPLDGNQQFRSFRELGANDNEDAIVDGALVERTEEQIVTDGNGNVVFQMDDDGNLILDDDGNPIPETILITFPVARSLAPNNAQGSRFFDLFEAGQSHEGFLSQAELKLIGEWLDLGGQYYNDPFDAPED</sequence>
<comment type="caution">
    <text evidence="1">The sequence shown here is derived from an EMBL/GenBank/DDBJ whole genome shotgun (WGS) entry which is preliminary data.</text>
</comment>
<evidence type="ECO:0008006" key="3">
    <source>
        <dbReference type="Google" id="ProtNLM"/>
    </source>
</evidence>
<dbReference type="EMBL" id="BAABWN010000003">
    <property type="protein sequence ID" value="GAA6167434.1"/>
    <property type="molecule type" value="Genomic_DNA"/>
</dbReference>
<keyword evidence="2" id="KW-1185">Reference proteome</keyword>
<dbReference type="InterPro" id="IPR011042">
    <property type="entry name" value="6-blade_b-propeller_TolB-like"/>
</dbReference>
<accession>A0ABQ0A711</accession>
<proteinExistence type="predicted"/>
<reference evidence="1 2" key="1">
    <citation type="submission" date="2024-04" db="EMBL/GenBank/DDBJ databases">
        <title>Draft genome sequence of Sessilibacter corallicola NBRC 116591.</title>
        <authorList>
            <person name="Miyakawa T."/>
            <person name="Kusuya Y."/>
            <person name="Miura T."/>
        </authorList>
    </citation>
    <scope>NUCLEOTIDE SEQUENCE [LARGE SCALE GENOMIC DNA]</scope>
    <source>
        <strain evidence="1 2">KU-00831-HH</strain>
    </source>
</reference>
<dbReference type="RefSeq" id="WP_353302076.1">
    <property type="nucleotide sequence ID" value="NZ_BAABWN010000003.1"/>
</dbReference>
<dbReference type="SUPFAM" id="SSF82171">
    <property type="entry name" value="DPP6 N-terminal domain-like"/>
    <property type="match status" value="1"/>
</dbReference>
<organism evidence="1 2">
    <name type="scientific">Sessilibacter corallicola</name>
    <dbReference type="NCBI Taxonomy" id="2904075"/>
    <lineage>
        <taxon>Bacteria</taxon>
        <taxon>Pseudomonadati</taxon>
        <taxon>Pseudomonadota</taxon>
        <taxon>Gammaproteobacteria</taxon>
        <taxon>Cellvibrionales</taxon>
        <taxon>Cellvibrionaceae</taxon>
        <taxon>Sessilibacter</taxon>
    </lineage>
</organism>
<evidence type="ECO:0000313" key="1">
    <source>
        <dbReference type="EMBL" id="GAA6167434.1"/>
    </source>
</evidence>
<dbReference type="Gene3D" id="2.120.10.30">
    <property type="entry name" value="TolB, C-terminal domain"/>
    <property type="match status" value="1"/>
</dbReference>
<protein>
    <recommendedName>
        <fullName evidence="3">Hydrazine synthase alpha subunit middle domain-containing protein</fullName>
    </recommendedName>
</protein>
<name>A0ABQ0A711_9GAMM</name>
<dbReference type="PROSITE" id="PS51257">
    <property type="entry name" value="PROKAR_LIPOPROTEIN"/>
    <property type="match status" value="1"/>
</dbReference>
<evidence type="ECO:0000313" key="2">
    <source>
        <dbReference type="Proteomes" id="UP001465153"/>
    </source>
</evidence>
<gene>
    <name evidence="1" type="ORF">NBRC116591_12440</name>
</gene>